<dbReference type="Proteomes" id="UP000266178">
    <property type="component" value="Unassembled WGS sequence"/>
</dbReference>
<feature type="transmembrane region" description="Helical" evidence="6">
    <location>
        <begin position="232"/>
        <end position="251"/>
    </location>
</feature>
<evidence type="ECO:0000256" key="1">
    <source>
        <dbReference type="ARBA" id="ARBA00004141"/>
    </source>
</evidence>
<evidence type="ECO:0000256" key="2">
    <source>
        <dbReference type="ARBA" id="ARBA00008333"/>
    </source>
</evidence>
<dbReference type="GO" id="GO:0033573">
    <property type="term" value="C:high-affinity iron permease complex"/>
    <property type="evidence" value="ECO:0007669"/>
    <property type="project" value="InterPro"/>
</dbReference>
<feature type="transmembrane region" description="Helical" evidence="6">
    <location>
        <begin position="119"/>
        <end position="140"/>
    </location>
</feature>
<feature type="transmembrane region" description="Helical" evidence="6">
    <location>
        <begin position="58"/>
        <end position="78"/>
    </location>
</feature>
<dbReference type="GO" id="GO:0015093">
    <property type="term" value="F:ferrous iron transmembrane transporter activity"/>
    <property type="evidence" value="ECO:0007669"/>
    <property type="project" value="TreeGrafter"/>
</dbReference>
<evidence type="ECO:0000313" key="7">
    <source>
        <dbReference type="EMBL" id="RIH93162.1"/>
    </source>
</evidence>
<dbReference type="OrthoDB" id="8215804at2"/>
<comment type="caution">
    <text evidence="7">The sequence shown here is derived from an EMBL/GenBank/DDBJ whole genome shotgun (WGS) entry which is preliminary data.</text>
</comment>
<dbReference type="RefSeq" id="WP_119356467.1">
    <property type="nucleotide sequence ID" value="NZ_BJXM01000014.1"/>
</dbReference>
<dbReference type="PANTHER" id="PTHR31632:SF2">
    <property type="entry name" value="PLASMA MEMBRANE IRON PERMEASE"/>
    <property type="match status" value="1"/>
</dbReference>
<evidence type="ECO:0000256" key="3">
    <source>
        <dbReference type="ARBA" id="ARBA00022692"/>
    </source>
</evidence>
<feature type="transmembrane region" description="Helical" evidence="6">
    <location>
        <begin position="90"/>
        <end position="113"/>
    </location>
</feature>
<keyword evidence="8" id="KW-1185">Reference proteome</keyword>
<feature type="transmembrane region" description="Helical" evidence="6">
    <location>
        <begin position="263"/>
        <end position="284"/>
    </location>
</feature>
<keyword evidence="3 6" id="KW-0812">Transmembrane</keyword>
<evidence type="ECO:0000313" key="8">
    <source>
        <dbReference type="Proteomes" id="UP000266178"/>
    </source>
</evidence>
<name>A0A399FDQ2_9DEIN</name>
<feature type="transmembrane region" description="Helical" evidence="6">
    <location>
        <begin position="290"/>
        <end position="310"/>
    </location>
</feature>
<comment type="subcellular location">
    <subcellularLocation>
        <location evidence="1">Membrane</location>
        <topology evidence="1">Multi-pass membrane protein</topology>
    </subcellularLocation>
</comment>
<organism evidence="7 8">
    <name type="scientific">Meiothermus granaticius NBRC 107808</name>
    <dbReference type="NCBI Taxonomy" id="1227551"/>
    <lineage>
        <taxon>Bacteria</taxon>
        <taxon>Thermotogati</taxon>
        <taxon>Deinococcota</taxon>
        <taxon>Deinococci</taxon>
        <taxon>Thermales</taxon>
        <taxon>Thermaceae</taxon>
        <taxon>Meiothermus</taxon>
    </lineage>
</organism>
<reference evidence="7 8" key="1">
    <citation type="submission" date="2018-08" db="EMBL/GenBank/DDBJ databases">
        <title>Meiothermus granaticius genome AF-68 sequencing project.</title>
        <authorList>
            <person name="Da Costa M.S."/>
            <person name="Albuquerque L."/>
            <person name="Raposo P."/>
            <person name="Froufe H.J.C."/>
            <person name="Barroso C.S."/>
            <person name="Egas C."/>
        </authorList>
    </citation>
    <scope>NUCLEOTIDE SEQUENCE [LARGE SCALE GENOMIC DNA]</scope>
    <source>
        <strain evidence="7 8">AF-68</strain>
    </source>
</reference>
<keyword evidence="4 6" id="KW-1133">Transmembrane helix</keyword>
<feature type="transmembrane region" description="Helical" evidence="6">
    <location>
        <begin position="204"/>
        <end position="226"/>
    </location>
</feature>
<comment type="similarity">
    <text evidence="2">Belongs to the oxidase-dependent Fe transporter (OFeT) (TC 9.A.10.1) family.</text>
</comment>
<evidence type="ECO:0000256" key="6">
    <source>
        <dbReference type="SAM" id="Phobius"/>
    </source>
</evidence>
<accession>A0A399FDQ2</accession>
<dbReference type="PANTHER" id="PTHR31632">
    <property type="entry name" value="IRON TRANSPORTER FTH1"/>
    <property type="match status" value="1"/>
</dbReference>
<dbReference type="EMBL" id="QWLB01000009">
    <property type="protein sequence ID" value="RIH93162.1"/>
    <property type="molecule type" value="Genomic_DNA"/>
</dbReference>
<dbReference type="AlphaFoldDB" id="A0A399FDQ2"/>
<keyword evidence="5 6" id="KW-0472">Membrane</keyword>
<protein>
    <submittedName>
        <fullName evidence="7">Ferrous iron permease EfeU</fullName>
    </submittedName>
</protein>
<evidence type="ECO:0000256" key="4">
    <source>
        <dbReference type="ARBA" id="ARBA00022989"/>
    </source>
</evidence>
<sequence length="320" mass="34175">MQHGVRTSRSLPSTLLLLVLSSAVMAVLVWQALTAHGNPDPTAANLSPLAAIADTGILVFREGLEAILVLSALTASMVRSGQSYWKPVGAGAALAGLASLITWFVVVAVMGQINAPALHVQAATGLLAIVVLLIIMNWFFHKVYWTGWIGLHNRKKRELTEAPVLSPTTVYRGLALLGFTAVYREGFEIVLFLQSLRLRMGSGVVLEGVLIGLALTAMAAVITFLSHHKLPYKKMLILTGVMLGGVLLVMVGESVQECQQAGWLATTPLPLGLPAWLGTWFAVFPNLQGLLAQALAGALVIGSYFAAGRLQRSRRPAQAR</sequence>
<gene>
    <name evidence="7" type="primary">efeU_1</name>
    <name evidence="7" type="ORF">Mgrana_00960</name>
</gene>
<evidence type="ECO:0000256" key="5">
    <source>
        <dbReference type="ARBA" id="ARBA00023136"/>
    </source>
</evidence>
<proteinExistence type="inferred from homology"/>
<dbReference type="InterPro" id="IPR004923">
    <property type="entry name" value="FTR1/Fip1/EfeU"/>
</dbReference>